<dbReference type="InterPro" id="IPR002477">
    <property type="entry name" value="Peptidoglycan-bd-like"/>
</dbReference>
<organism evidence="15 16">
    <name type="scientific">Clostridium zeae</name>
    <dbReference type="NCBI Taxonomy" id="2759022"/>
    <lineage>
        <taxon>Bacteria</taxon>
        <taxon>Bacillati</taxon>
        <taxon>Bacillota</taxon>
        <taxon>Clostridia</taxon>
        <taxon>Eubacteriales</taxon>
        <taxon>Clostridiaceae</taxon>
        <taxon>Clostridium</taxon>
    </lineage>
</organism>
<proteinExistence type="inferred from homology"/>
<dbReference type="InterPro" id="IPR031325">
    <property type="entry name" value="RHS_repeat"/>
</dbReference>
<evidence type="ECO:0000256" key="9">
    <source>
        <dbReference type="SAM" id="MobiDB-lite"/>
    </source>
</evidence>
<dbReference type="InterPro" id="IPR015020">
    <property type="entry name" value="Rv2525c-like_Glyco_Hydro-like"/>
</dbReference>
<dbReference type="Gene3D" id="1.10.101.10">
    <property type="entry name" value="PGBD-like superfamily/PGBD"/>
    <property type="match status" value="2"/>
</dbReference>
<feature type="compositionally biased region" description="Low complexity" evidence="9">
    <location>
        <begin position="101"/>
        <end position="149"/>
    </location>
</feature>
<dbReference type="RefSeq" id="WP_206868282.1">
    <property type="nucleotide sequence ID" value="NZ_BMBA01000001.1"/>
</dbReference>
<evidence type="ECO:0000313" key="16">
    <source>
        <dbReference type="Proteomes" id="UP000663802"/>
    </source>
</evidence>
<dbReference type="Pfam" id="PF20148">
    <property type="entry name" value="DUF6531"/>
    <property type="match status" value="1"/>
</dbReference>
<keyword evidence="10" id="KW-0732">Signal</keyword>
<feature type="compositionally biased region" description="Polar residues" evidence="9">
    <location>
        <begin position="82"/>
        <end position="91"/>
    </location>
</feature>
<dbReference type="InterPro" id="IPR045351">
    <property type="entry name" value="DUF6531"/>
</dbReference>
<dbReference type="Gene3D" id="3.90.540.10">
    <property type="entry name" value="Colicin/pyocin, DNase domain"/>
    <property type="match status" value="1"/>
</dbReference>
<keyword evidence="8" id="KW-0078">Bacteriocin</keyword>
<dbReference type="CDD" id="cd20745">
    <property type="entry name" value="FIX_RhsA_AHH_HNH-like"/>
    <property type="match status" value="1"/>
</dbReference>
<dbReference type="InterPro" id="IPR006530">
    <property type="entry name" value="YD"/>
</dbReference>
<evidence type="ECO:0000256" key="4">
    <source>
        <dbReference type="ARBA" id="ARBA00022737"/>
    </source>
</evidence>
<dbReference type="Gene3D" id="2.180.10.10">
    <property type="entry name" value="RHS repeat-associated core"/>
    <property type="match status" value="4"/>
</dbReference>
<dbReference type="Proteomes" id="UP000663802">
    <property type="component" value="Unassembled WGS sequence"/>
</dbReference>
<gene>
    <name evidence="15" type="ORF">CSC2_08290</name>
</gene>
<feature type="region of interest" description="Disordered" evidence="9">
    <location>
        <begin position="40"/>
        <end position="155"/>
    </location>
</feature>
<feature type="domain" description="Peptidoglycan binding-like" evidence="11">
    <location>
        <begin position="397"/>
        <end position="450"/>
    </location>
</feature>
<evidence type="ECO:0000259" key="12">
    <source>
        <dbReference type="Pfam" id="PF08924"/>
    </source>
</evidence>
<dbReference type="EMBL" id="BMBA01000001">
    <property type="protein sequence ID" value="GFZ30303.1"/>
    <property type="molecule type" value="Genomic_DNA"/>
</dbReference>
<dbReference type="Gene3D" id="3.20.20.80">
    <property type="entry name" value="Glycosidases"/>
    <property type="match status" value="1"/>
</dbReference>
<evidence type="ECO:0000256" key="8">
    <source>
        <dbReference type="ARBA" id="ARBA00023048"/>
    </source>
</evidence>
<evidence type="ECO:0008006" key="17">
    <source>
        <dbReference type="Google" id="ProtNLM"/>
    </source>
</evidence>
<feature type="compositionally biased region" description="Basic and acidic residues" evidence="9">
    <location>
        <begin position="46"/>
        <end position="56"/>
    </location>
</feature>
<feature type="domain" description="Teneurin-like YD-shell" evidence="14">
    <location>
        <begin position="1278"/>
        <end position="1455"/>
    </location>
</feature>
<feature type="domain" description="Teneurin-like YD-shell" evidence="14">
    <location>
        <begin position="1738"/>
        <end position="1973"/>
    </location>
</feature>
<feature type="domain" description="Teneurin-like YD-shell" evidence="14">
    <location>
        <begin position="1001"/>
        <end position="1185"/>
    </location>
</feature>
<evidence type="ECO:0000256" key="5">
    <source>
        <dbReference type="ARBA" id="ARBA00022759"/>
    </source>
</evidence>
<dbReference type="PANTHER" id="PTHR32305">
    <property type="match status" value="1"/>
</dbReference>
<dbReference type="InterPro" id="IPR044925">
    <property type="entry name" value="His-Me_finger_sf"/>
</dbReference>
<dbReference type="InterPro" id="IPR050708">
    <property type="entry name" value="T6SS_VgrG/RHS"/>
</dbReference>
<keyword evidence="5" id="KW-0255">Endonuclease</keyword>
<keyword evidence="4" id="KW-0677">Repeat</keyword>
<evidence type="ECO:0000259" key="14">
    <source>
        <dbReference type="Pfam" id="PF25023"/>
    </source>
</evidence>
<dbReference type="NCBIfam" id="TIGR01643">
    <property type="entry name" value="YD_repeat_2x"/>
    <property type="match status" value="19"/>
</dbReference>
<protein>
    <recommendedName>
        <fullName evidence="17">DUF1906 domain-containing protein</fullName>
    </recommendedName>
</protein>
<feature type="compositionally biased region" description="Low complexity" evidence="9">
    <location>
        <begin position="57"/>
        <end position="76"/>
    </location>
</feature>
<dbReference type="SUPFAM" id="SSF54060">
    <property type="entry name" value="His-Me finger endonucleases"/>
    <property type="match status" value="1"/>
</dbReference>
<dbReference type="Pfam" id="PF25023">
    <property type="entry name" value="TEN_YD-shell"/>
    <property type="match status" value="5"/>
</dbReference>
<evidence type="ECO:0000256" key="10">
    <source>
        <dbReference type="SAM" id="SignalP"/>
    </source>
</evidence>
<evidence type="ECO:0000256" key="7">
    <source>
        <dbReference type="ARBA" id="ARBA00023022"/>
    </source>
</evidence>
<dbReference type="Pfam" id="PF08924">
    <property type="entry name" value="Rv2525c_GlyHyd-like"/>
    <property type="match status" value="1"/>
</dbReference>
<feature type="domain" description="Teneurin-like YD-shell" evidence="14">
    <location>
        <begin position="1626"/>
        <end position="1734"/>
    </location>
</feature>
<feature type="domain" description="DUF6531" evidence="13">
    <location>
        <begin position="697"/>
        <end position="761"/>
    </location>
</feature>
<keyword evidence="2" id="KW-0929">Antimicrobial</keyword>
<evidence type="ECO:0000259" key="13">
    <source>
        <dbReference type="Pfam" id="PF20148"/>
    </source>
</evidence>
<comment type="similarity">
    <text evidence="1">Belongs to the colicin/pyosin nuclease family.</text>
</comment>
<feature type="chain" id="PRO_5045986222" description="DUF1906 domain-containing protein" evidence="10">
    <location>
        <begin position="25"/>
        <end position="2174"/>
    </location>
</feature>
<accession>A0ABQ1E716</accession>
<dbReference type="InterPro" id="IPR036366">
    <property type="entry name" value="PGBDSf"/>
</dbReference>
<dbReference type="PANTHER" id="PTHR32305:SF15">
    <property type="entry name" value="PROTEIN RHSA-RELATED"/>
    <property type="match status" value="1"/>
</dbReference>
<dbReference type="InterPro" id="IPR036365">
    <property type="entry name" value="PGBD-like_sf"/>
</dbReference>
<keyword evidence="16" id="KW-1185">Reference proteome</keyword>
<dbReference type="InterPro" id="IPR017853">
    <property type="entry name" value="GH"/>
</dbReference>
<keyword evidence="7" id="KW-0044">Antibiotic</keyword>
<keyword evidence="3" id="KW-0540">Nuclease</keyword>
<dbReference type="Pfam" id="PF01471">
    <property type="entry name" value="PG_binding_1"/>
    <property type="match status" value="2"/>
</dbReference>
<feature type="domain" description="Teneurin-like YD-shell" evidence="14">
    <location>
        <begin position="1538"/>
        <end position="1618"/>
    </location>
</feature>
<sequence length="2174" mass="233339">MKQMRKITAVVLLVAFLSSQITSLSDVFGIKTLPATAATNDVKANSSKDDASKKEVSSTSGTSSNTSNSTGSTTNNAEKGASNASDGTNNNSKDDKNSTVGTSDNKNNNGSGTSSNTSDGSSKTTSSTTSSSGSSNSNAKVDSSSKASNTPYTSADRSNLLNAELFASTASIDQMVLTVQQWLNQTYGSNAKFKSVFPNGVTESGQTGNEVEQALITAMQIELGITTPTGTFGPATTSAFKTITIRASNNITTPTNMEYILQGGFYCKGYSPGGFSGIFYTQTQNAVKQFQADAGLANCDGVVTAMVMKALLNTDPFVLSYNGDSKIRQIQQNLNNKYNAYTGLLPTNGVYVAATNKALIYALQAEEGLSTSTANGAFGPTTTSSCPTLQSGDTRTNFVKLLQYALYCNGFDPGAFDGVYGSGVTSAVKSFQSLMRLPVTGIADMPTIKATLASCGDTNRSATAADCATILTNATATTLKNNGYNMIGRYLTGKANGISKALTASEIKIIFNNGLKFFPIYETSGTYLSYFTASQGITDAANAINASANLGLPSGTTIYFAVDFDAMDSDVTSNVIPYFQAISSYFNSHNGNGYKIGVYGARNVAARVYSAGYASNIFVCDMSTGFSGNLGYKIPTQWAFDQFATVTIGSGTAGQLEIDKDSFSGNDPGVSYVVASSNTPQVYSDVPVMPGETKVADPVDSSTGSHIIEKSFLEVQGAQKFSFELNYNSSQLSTGAMGKGWYNNYEMRIEKQPDGSLYYYTYPSSYITFTQSSTAGVYTTSTTGKKNWSITVNSDGTYLLNCGNNIKYGFDKYGALTKVQNKLGMVINVTYPNSLTMVITEPISGKAITVNYSNGFVSSITDSATRTVSFQYDNNMCLSAITDENGKTEKYTYDSAGHVLTGTDGDNELYFTDTYDSTGKITSQDDGVSGNKLTYFSYDTTSVSGQTIVTVTDRNGNSYKNVFNSNKQLLSSIDQNGNTKKYTYDDNGNILTETDGNGNVTTKTYDTNNNLLTTTDAVGSKTTFTYDSNNNMLSQKNPDGGTTQYTYDSNNRILTSTDARGNITKYVYDTNGLPIEKDISDHKYTFTYQSGLVGTATDPQLGATTFTYDGAGHVATSTDAKGNKITNSYDKKGNLLSKTDPNGGIVSYTYDSRGSLITQTDANGNKRSYVYNANNKVTSMTDEKGGIKTYTYDGEDREIQVKDAQGNITSTSYDASGRVTSKTDANGNITKYTYDAVGNVLTTTKPSGGTITDTYYANNKLKTETDAAGNLNTYKYDTNWRLSSITDPLGNSTANTYDLQGNLLSETDKMGDVTTYTYDSYGNLLTKTDPNGNITTYTYDGNNKRTSIKDALGNMTTYAYDLAGLLKSATDANSHTVTYTYDADGRLTAQTDALGNVISTLYDANGNTVKRTDGNGNSKTFAYDAANLLISSVDELGNKTSNTYDSIGNLTQVVDAMGNKTVSKYDAGGRLISVTDAMNGVSTCQYTADGNTASLTGPAGETTAYTYDTSGRMTSESTPSGGKISYTYNSLNLLSELTNARGQKKDYTYDAAGRVKSFTDTEGTTSYTYDKNGNVLTVTDAQGTITRQFDALNRVVKYTDVNKNVIQYSYDAVGNLSSITYPNGSKVSYAYDAGNHLSTVTDWANRVTTYSYDKSGNLIKTVRPDGSILTEGYDAARRLTSMKDTDKSGNIINSYTYEYNANGQITKEVSSNGQITSTMTYDALGRVMSRSDVDSTGKATASYTYTYDAAGNITSGGGTMTYDKNNRLITYNGSTISYDLDGNMTSGILKGSSTNFTYDSGNRLTQAGGATYAYDALNNRISQTVNSKKTTYVYDGISNDLSRLLVSTDSTGNSTYYVYGIGLLGEESSGGYLVYHYDLRGSTTAITNLQQVVTDRYTYGAYGELLTHTGTATTSFLYNGRDGVMTDSNGLYYMRARYYSPELKRFINADTLKGSINNGETLNNYAYANGNPISMIDPFGRCADMASDVGHTVLDTLGLIPFLGAVPDTANAVWYAFQGKWGYAGLSLSCAIPFFGDFADAGKIAKDAVDIGKDAKLISKIGEEAEATNKGWQVGDDINALTKAGNYPSWNTVKSRYWKNVANAAEEGEYSAENLAKMSKGRAPLHDEIGVPKELHHIEGRGGTDPHNINNLTELWPWEHADVDPFRFYNGPRP</sequence>
<feature type="signal peptide" evidence="10">
    <location>
        <begin position="1"/>
        <end position="24"/>
    </location>
</feature>
<evidence type="ECO:0000259" key="11">
    <source>
        <dbReference type="Pfam" id="PF01471"/>
    </source>
</evidence>
<comment type="caution">
    <text evidence="15">The sequence shown here is derived from an EMBL/GenBank/DDBJ whole genome shotgun (WGS) entry which is preliminary data.</text>
</comment>
<dbReference type="SUPFAM" id="SSF51445">
    <property type="entry name" value="(Trans)glycosidases"/>
    <property type="match status" value="1"/>
</dbReference>
<feature type="domain" description="Rv2525c-like glycoside hydrolase-like" evidence="12">
    <location>
        <begin position="478"/>
        <end position="662"/>
    </location>
</feature>
<dbReference type="CDD" id="cd06418">
    <property type="entry name" value="GH25_BacA-like"/>
    <property type="match status" value="1"/>
</dbReference>
<evidence type="ECO:0000313" key="15">
    <source>
        <dbReference type="EMBL" id="GFZ30303.1"/>
    </source>
</evidence>
<dbReference type="InterPro" id="IPR022385">
    <property type="entry name" value="Rhs_assc_core"/>
</dbReference>
<keyword evidence="6" id="KW-0378">Hydrolase</keyword>
<evidence type="ECO:0000256" key="1">
    <source>
        <dbReference type="ARBA" id="ARBA00006811"/>
    </source>
</evidence>
<reference evidence="15 16" key="1">
    <citation type="journal article" date="2021" name="Int. J. Syst. Evol. Microbiol.">
        <title>Clostridium zeae sp. nov., isolated from corn silage.</title>
        <authorList>
            <person name="Kobayashi H."/>
            <person name="Tanizawa Y."/>
            <person name="Yagura M."/>
            <person name="Sakamoto M."/>
            <person name="Ohkuma M."/>
            <person name="Tohno M."/>
        </authorList>
    </citation>
    <scope>NUCLEOTIDE SEQUENCE [LARGE SCALE GENOMIC DNA]</scope>
    <source>
        <strain evidence="15 16">CSC2</strain>
    </source>
</reference>
<dbReference type="SUPFAM" id="SSF47090">
    <property type="entry name" value="PGBD-like"/>
    <property type="match status" value="2"/>
</dbReference>
<dbReference type="Gene3D" id="3.90.930.1">
    <property type="match status" value="2"/>
</dbReference>
<evidence type="ECO:0000256" key="3">
    <source>
        <dbReference type="ARBA" id="ARBA00022722"/>
    </source>
</evidence>
<evidence type="ECO:0000256" key="2">
    <source>
        <dbReference type="ARBA" id="ARBA00022529"/>
    </source>
</evidence>
<feature type="domain" description="Peptidoglycan binding-like" evidence="11">
    <location>
        <begin position="261"/>
        <end position="311"/>
    </location>
</feature>
<dbReference type="Pfam" id="PF05593">
    <property type="entry name" value="RHS_repeat"/>
    <property type="match status" value="3"/>
</dbReference>
<dbReference type="InterPro" id="IPR056823">
    <property type="entry name" value="TEN-like_YD-shell"/>
</dbReference>
<dbReference type="InterPro" id="IPR037146">
    <property type="entry name" value="Colicin/pyocin_DNase_dom_sf"/>
</dbReference>
<dbReference type="NCBIfam" id="TIGR03696">
    <property type="entry name" value="Rhs_assc_core"/>
    <property type="match status" value="1"/>
</dbReference>
<name>A0ABQ1E716_9CLOT</name>
<evidence type="ECO:0000256" key="6">
    <source>
        <dbReference type="ARBA" id="ARBA00022801"/>
    </source>
</evidence>